<protein>
    <submittedName>
        <fullName evidence="1">Uncharacterized protein</fullName>
    </submittedName>
</protein>
<dbReference type="EMBL" id="KR052482">
    <property type="protein sequence ID" value="AKF13584.1"/>
    <property type="molecule type" value="Genomic_DNA"/>
</dbReference>
<proteinExistence type="predicted"/>
<accession>A0A0F6WCS1</accession>
<name>A0A0F6WCS1_9CAUD</name>
<keyword evidence="2" id="KW-1185">Reference proteome</keyword>
<evidence type="ECO:0000313" key="1">
    <source>
        <dbReference type="EMBL" id="AKF13584.1"/>
    </source>
</evidence>
<organism evidence="1 2">
    <name type="scientific">Sinorhizobium phage phiN3</name>
    <dbReference type="NCBI Taxonomy" id="1647405"/>
    <lineage>
        <taxon>Viruses</taxon>
        <taxon>Duplodnaviria</taxon>
        <taxon>Heunggongvirae</taxon>
        <taxon>Uroviricota</taxon>
        <taxon>Caudoviricetes</taxon>
        <taxon>Emdodecavirus</taxon>
        <taxon>Emdodecavirus N3</taxon>
    </lineage>
</organism>
<dbReference type="RefSeq" id="YP_009212561.1">
    <property type="nucleotide sequence ID" value="NC_028945.1"/>
</dbReference>
<evidence type="ECO:0000313" key="2">
    <source>
        <dbReference type="Proteomes" id="UP000202958"/>
    </source>
</evidence>
<dbReference type="Proteomes" id="UP000202958">
    <property type="component" value="Segment"/>
</dbReference>
<sequence length="93" mass="10728">MIRTILGYCARIQNGRTEDDIFDHLNDEFVELGLDIINTRNDRPIGEDGILGEAIDVLLCAIDYEHKKNPNITAEEIEAIILRKLDKWERIYG</sequence>
<gene>
    <name evidence="1" type="ORF">PHIN3_321</name>
</gene>
<reference evidence="1 2" key="1">
    <citation type="submission" date="2015-04" db="EMBL/GenBank/DDBJ databases">
        <authorList>
            <person name="Hodson T.S."/>
            <person name="Hyde J.R."/>
            <person name="Schouten J.T."/>
            <person name="Crockett J.T."/>
            <person name="Smith T.A."/>
            <person name="Merrill B.D."/>
            <person name="Crook M.B."/>
            <person name="Griffitts J.S."/>
            <person name="Burnett S.H."/>
            <person name="Grose J.H."/>
            <person name="Breakwell D.P."/>
        </authorList>
    </citation>
    <scope>NUCLEOTIDE SEQUENCE [LARGE SCALE GENOMIC DNA]</scope>
</reference>
<dbReference type="KEGG" id="vg:26639056"/>
<dbReference type="GeneID" id="26639056"/>